<dbReference type="InterPro" id="IPR001623">
    <property type="entry name" value="DnaJ_domain"/>
</dbReference>
<feature type="compositionally biased region" description="Basic and acidic residues" evidence="3">
    <location>
        <begin position="391"/>
        <end position="404"/>
    </location>
</feature>
<feature type="region of interest" description="Disordered" evidence="3">
    <location>
        <begin position="380"/>
        <end position="425"/>
    </location>
</feature>
<dbReference type="GO" id="GO:0005829">
    <property type="term" value="C:cytosol"/>
    <property type="evidence" value="ECO:0007669"/>
    <property type="project" value="UniProtKB-ARBA"/>
</dbReference>
<dbReference type="OrthoDB" id="552049at2759"/>
<dbReference type="GO" id="GO:0016558">
    <property type="term" value="P:protein import into peroxisome matrix"/>
    <property type="evidence" value="ECO:0007669"/>
    <property type="project" value="TreeGrafter"/>
</dbReference>
<dbReference type="PROSITE" id="PS50076">
    <property type="entry name" value="DNAJ_2"/>
    <property type="match status" value="1"/>
</dbReference>
<organism evidence="5 6">
    <name type="scientific">Tortispora caseinolytica NRRL Y-17796</name>
    <dbReference type="NCBI Taxonomy" id="767744"/>
    <lineage>
        <taxon>Eukaryota</taxon>
        <taxon>Fungi</taxon>
        <taxon>Dikarya</taxon>
        <taxon>Ascomycota</taxon>
        <taxon>Saccharomycotina</taxon>
        <taxon>Trigonopsidomycetes</taxon>
        <taxon>Trigonopsidales</taxon>
        <taxon>Trigonopsidaceae</taxon>
        <taxon>Tortispora</taxon>
    </lineage>
</organism>
<dbReference type="CDD" id="cd06257">
    <property type="entry name" value="DnaJ"/>
    <property type="match status" value="1"/>
</dbReference>
<dbReference type="Gene3D" id="1.10.287.110">
    <property type="entry name" value="DnaJ domain"/>
    <property type="match status" value="1"/>
</dbReference>
<dbReference type="InterPro" id="IPR052814">
    <property type="entry name" value="Peroxisomal_DnaJ"/>
</dbReference>
<dbReference type="Proteomes" id="UP000095023">
    <property type="component" value="Unassembled WGS sequence"/>
</dbReference>
<name>A0A1E4TKM6_9ASCO</name>
<dbReference type="AlphaFoldDB" id="A0A1E4TKM6"/>
<dbReference type="SUPFAM" id="SSF46565">
    <property type="entry name" value="Chaperone J-domain"/>
    <property type="match status" value="1"/>
</dbReference>
<keyword evidence="2" id="KW-0175">Coiled coil</keyword>
<gene>
    <name evidence="5" type="ORF">CANCADRAFT_48100</name>
</gene>
<evidence type="ECO:0000256" key="2">
    <source>
        <dbReference type="SAM" id="Coils"/>
    </source>
</evidence>
<evidence type="ECO:0000256" key="1">
    <source>
        <dbReference type="ARBA" id="ARBA00023186"/>
    </source>
</evidence>
<dbReference type="PRINTS" id="PR00625">
    <property type="entry name" value="JDOMAIN"/>
</dbReference>
<feature type="compositionally biased region" description="Polar residues" evidence="3">
    <location>
        <begin position="413"/>
        <end position="425"/>
    </location>
</feature>
<dbReference type="InterPro" id="IPR018253">
    <property type="entry name" value="DnaJ_domain_CS"/>
</dbReference>
<evidence type="ECO:0000313" key="5">
    <source>
        <dbReference type="EMBL" id="ODV92311.1"/>
    </source>
</evidence>
<feature type="coiled-coil region" evidence="2">
    <location>
        <begin position="153"/>
        <end position="180"/>
    </location>
</feature>
<dbReference type="PANTHER" id="PTHR45006">
    <property type="entry name" value="DNAJ-LIKE PROTEIN 1"/>
    <property type="match status" value="1"/>
</dbReference>
<evidence type="ECO:0000313" key="6">
    <source>
        <dbReference type="Proteomes" id="UP000095023"/>
    </source>
</evidence>
<proteinExistence type="predicted"/>
<dbReference type="EMBL" id="KV453841">
    <property type="protein sequence ID" value="ODV92311.1"/>
    <property type="molecule type" value="Genomic_DNA"/>
</dbReference>
<feature type="domain" description="J" evidence="4">
    <location>
        <begin position="6"/>
        <end position="71"/>
    </location>
</feature>
<evidence type="ECO:0000256" key="3">
    <source>
        <dbReference type="SAM" id="MobiDB-lite"/>
    </source>
</evidence>
<dbReference type="PANTHER" id="PTHR45006:SF1">
    <property type="entry name" value="DNAJ-LIKE PROTEIN 1"/>
    <property type="match status" value="1"/>
</dbReference>
<accession>A0A1E4TKM6</accession>
<dbReference type="InterPro" id="IPR036869">
    <property type="entry name" value="J_dom_sf"/>
</dbReference>
<dbReference type="Pfam" id="PF00226">
    <property type="entry name" value="DnaJ"/>
    <property type="match status" value="1"/>
</dbReference>
<reference evidence="6" key="1">
    <citation type="submission" date="2016-02" db="EMBL/GenBank/DDBJ databases">
        <title>Comparative genomics of biotechnologically important yeasts.</title>
        <authorList>
            <consortium name="DOE Joint Genome Institute"/>
            <person name="Riley R."/>
            <person name="Haridas S."/>
            <person name="Wolfe K.H."/>
            <person name="Lopes M.R."/>
            <person name="Hittinger C.T."/>
            <person name="Goker M."/>
            <person name="Salamov A."/>
            <person name="Wisecaver J."/>
            <person name="Long T.M."/>
            <person name="Aerts A.L."/>
            <person name="Barry K."/>
            <person name="Choi C."/>
            <person name="Clum A."/>
            <person name="Coughlan A.Y."/>
            <person name="Deshpande S."/>
            <person name="Douglass A.P."/>
            <person name="Hanson S.J."/>
            <person name="Klenk H.-P."/>
            <person name="Labutti K."/>
            <person name="Lapidus A."/>
            <person name="Lindquist E."/>
            <person name="Lipzen A."/>
            <person name="Meier-Kolthoff J.P."/>
            <person name="Ohm R.A."/>
            <person name="Otillar R.P."/>
            <person name="Pangilinan J."/>
            <person name="Peng Y."/>
            <person name="Rokas A."/>
            <person name="Rosa C.A."/>
            <person name="Scheuner C."/>
            <person name="Sibirny A.A."/>
            <person name="Slot J.C."/>
            <person name="Stielow J.B."/>
            <person name="Sun H."/>
            <person name="Kurtzman C.P."/>
            <person name="Blackwell M."/>
            <person name="Jeffries T.W."/>
            <person name="Grigoriev I.V."/>
        </authorList>
    </citation>
    <scope>NUCLEOTIDE SEQUENCE [LARGE SCALE GENOMIC DNA]</scope>
    <source>
        <strain evidence="6">NRRL Y-17796</strain>
    </source>
</reference>
<protein>
    <recommendedName>
        <fullName evidence="4">J domain-containing protein</fullName>
    </recommendedName>
</protein>
<evidence type="ECO:0000259" key="4">
    <source>
        <dbReference type="PROSITE" id="PS50076"/>
    </source>
</evidence>
<dbReference type="SMART" id="SM00271">
    <property type="entry name" value="DnaJ"/>
    <property type="match status" value="1"/>
</dbReference>
<dbReference type="InterPro" id="IPR026894">
    <property type="entry name" value="DnaJ_X"/>
</dbReference>
<dbReference type="Pfam" id="PF14308">
    <property type="entry name" value="DnaJ-X"/>
    <property type="match status" value="1"/>
</dbReference>
<sequence length="425" mass="47275">MVVETEYYEILGVEVTASDIEIKKAYRRQAVLHHPDKNPDDPAAKDRFQAIGEAYQVLSDPALRQKYDQFGKQQAIPDAGFEDPTEFFTMIFGGEAFADLIGELSLIKDLTKTMEIVSMDESATESSDPNASSFEQNAANTAAGTDIKKSGFSKDQKAELKKYEEQRKEARNQRVADLCKKLIERLSVWTETDKSDDITNAFIEKQRLEAENLKMESFGLELLHTIGSVYTTKGTTFLKSQKFLGISGFFSKVKEKGSVAKDTWGTINSAIDAQASMEAMAKAEEKAGEEWNDELRAEQERIVLGKILNAAWRGSRFEVAGVLREVCDKVLHDKSVPLTKRIERARAMILVGNVFSKTARTAEEDEEVRVFEALIAEATTKDKKKSKSKSKSKEDKPKSDKTKDSSSSSSTTQQADESFTGASSS</sequence>
<dbReference type="FunFam" id="1.10.287.110:FF:000028">
    <property type="entry name" value="DnaJ domain protein"/>
    <property type="match status" value="1"/>
</dbReference>
<keyword evidence="1" id="KW-0143">Chaperone</keyword>
<keyword evidence="6" id="KW-1185">Reference proteome</keyword>
<dbReference type="PROSITE" id="PS00636">
    <property type="entry name" value="DNAJ_1"/>
    <property type="match status" value="1"/>
</dbReference>